<dbReference type="EMBL" id="CP028324">
    <property type="protein sequence ID" value="AVR98802.1"/>
    <property type="molecule type" value="Genomic_DNA"/>
</dbReference>
<dbReference type="AlphaFoldDB" id="A0A2R4CGY2"/>
<name>A0A2R4CGY2_9BURK</name>
<reference evidence="4 5" key="1">
    <citation type="submission" date="2018-03" db="EMBL/GenBank/DDBJ databases">
        <title>Massilia armeniaca sp. nov., isolated from desert soil.</title>
        <authorList>
            <person name="Huang H."/>
            <person name="Ren M."/>
        </authorList>
    </citation>
    <scope>NUCLEOTIDE SEQUENCE [LARGE SCALE GENOMIC DNA]</scope>
    <source>
        <strain evidence="4 5">ZMN-3</strain>
    </source>
</reference>
<evidence type="ECO:0008006" key="6">
    <source>
        <dbReference type="Google" id="ProtNLM"/>
    </source>
</evidence>
<keyword evidence="1" id="KW-1133">Transmembrane helix</keyword>
<dbReference type="Gene3D" id="2.40.50.100">
    <property type="match status" value="1"/>
</dbReference>
<dbReference type="InterPro" id="IPR050739">
    <property type="entry name" value="MFP"/>
</dbReference>
<accession>A0A2R4CGY2</accession>
<dbReference type="Pfam" id="PF26002">
    <property type="entry name" value="Beta-barrel_AprE"/>
    <property type="match status" value="1"/>
</dbReference>
<dbReference type="PANTHER" id="PTHR30386:SF28">
    <property type="entry name" value="EXPORTED PROTEIN"/>
    <property type="match status" value="1"/>
</dbReference>
<dbReference type="PRINTS" id="PR01490">
    <property type="entry name" value="RTXTOXIND"/>
</dbReference>
<dbReference type="KEGG" id="masz:C9I28_26580"/>
<dbReference type="InterPro" id="IPR011053">
    <property type="entry name" value="Single_hybrid_motif"/>
</dbReference>
<dbReference type="SUPFAM" id="SSF51230">
    <property type="entry name" value="Single hybrid motif"/>
    <property type="match status" value="1"/>
</dbReference>
<keyword evidence="5" id="KW-1185">Reference proteome</keyword>
<dbReference type="Pfam" id="PF25988">
    <property type="entry name" value="HH_CyaD"/>
    <property type="match status" value="1"/>
</dbReference>
<evidence type="ECO:0000259" key="3">
    <source>
        <dbReference type="Pfam" id="PF26002"/>
    </source>
</evidence>
<proteinExistence type="predicted"/>
<keyword evidence="1" id="KW-0812">Transmembrane</keyword>
<dbReference type="Gene3D" id="2.40.30.170">
    <property type="match status" value="1"/>
</dbReference>
<dbReference type="InterPro" id="IPR058982">
    <property type="entry name" value="Beta-barrel_AprE"/>
</dbReference>
<evidence type="ECO:0000313" key="5">
    <source>
        <dbReference type="Proteomes" id="UP000240505"/>
    </source>
</evidence>
<feature type="transmembrane region" description="Helical" evidence="1">
    <location>
        <begin position="42"/>
        <end position="63"/>
    </location>
</feature>
<sequence>MTNHSIPGKAELSLLFRAQILEAQGSQGLGTIQVQQSIRGRLVAAVSLALGIGVVLFICLAQVTRKSNVGGIVVPTHGSLSVTAQQAGTLLRSFVREGSQVEAGARLFELSTERQTASGDVSALVEQQLKLRSKAIAADRRAKIAQVAEKRSSLKARLDNNIAERNHIDEEIELASNRLALAEKSVGKYAALQKSGFVSDAQTQQKEEDRLDLKARLSTLQRSRIQLQANKLAVESDLQTLETALAAELAALDKEDAALGQELLETQARKSIFITAPQAGTVTTVTYEPGQSLNAGQPLATIVARKERADAPAAVEVHLYAPSRTAGFVAPGQQVMLRFDAFPYQKFGLQHGVVASVSRTPFAPAELPANLASTILSNEQRMGGGSNEALYRIKVRLERQSIDAYGHGQPIVPGMTVSGDIVQERRSIWEWIIDPIVAATARQ</sequence>
<dbReference type="Proteomes" id="UP000240505">
    <property type="component" value="Chromosome"/>
</dbReference>
<keyword evidence="1" id="KW-0472">Membrane</keyword>
<evidence type="ECO:0000313" key="4">
    <source>
        <dbReference type="EMBL" id="AVR98802.1"/>
    </source>
</evidence>
<feature type="domain" description="AprE-like beta-barrel" evidence="3">
    <location>
        <begin position="322"/>
        <end position="422"/>
    </location>
</feature>
<feature type="domain" description="CyaD-like alpha-helical hairpin" evidence="2">
    <location>
        <begin position="131"/>
        <end position="247"/>
    </location>
</feature>
<dbReference type="InterPro" id="IPR059040">
    <property type="entry name" value="HH_CyaD-like"/>
</dbReference>
<gene>
    <name evidence="4" type="ORF">C9I28_26580</name>
</gene>
<protein>
    <recommendedName>
        <fullName evidence="6">HlyD family efflux transporter periplasmic adaptor subunit</fullName>
    </recommendedName>
</protein>
<evidence type="ECO:0000256" key="1">
    <source>
        <dbReference type="SAM" id="Phobius"/>
    </source>
</evidence>
<evidence type="ECO:0000259" key="2">
    <source>
        <dbReference type="Pfam" id="PF25988"/>
    </source>
</evidence>
<dbReference type="RefSeq" id="WP_107144127.1">
    <property type="nucleotide sequence ID" value="NZ_CP028324.1"/>
</dbReference>
<organism evidence="4 5">
    <name type="scientific">Pseudoduganella armeniaca</name>
    <dbReference type="NCBI Taxonomy" id="2072590"/>
    <lineage>
        <taxon>Bacteria</taxon>
        <taxon>Pseudomonadati</taxon>
        <taxon>Pseudomonadota</taxon>
        <taxon>Betaproteobacteria</taxon>
        <taxon>Burkholderiales</taxon>
        <taxon>Oxalobacteraceae</taxon>
        <taxon>Telluria group</taxon>
        <taxon>Pseudoduganella</taxon>
    </lineage>
</organism>
<dbReference type="PANTHER" id="PTHR30386">
    <property type="entry name" value="MEMBRANE FUSION SUBUNIT OF EMRAB-TOLC MULTIDRUG EFFLUX PUMP"/>
    <property type="match status" value="1"/>
</dbReference>
<dbReference type="OrthoDB" id="9775513at2"/>